<evidence type="ECO:0000313" key="8">
    <source>
        <dbReference type="Proteomes" id="UP000288716"/>
    </source>
</evidence>
<keyword evidence="1" id="KW-0479">Metal-binding</keyword>
<keyword evidence="4" id="KW-0175">Coiled coil</keyword>
<dbReference type="FunFam" id="3.30.160.60:FF:000474">
    <property type="entry name" value="zinc finger protein 367"/>
    <property type="match status" value="1"/>
</dbReference>
<dbReference type="SUPFAM" id="SSF57667">
    <property type="entry name" value="beta-beta-alpha zinc fingers"/>
    <property type="match status" value="2"/>
</dbReference>
<feature type="domain" description="C2H2-type" evidence="6">
    <location>
        <begin position="81"/>
        <end position="108"/>
    </location>
</feature>
<dbReference type="Proteomes" id="UP000288716">
    <property type="component" value="Unassembled WGS sequence"/>
</dbReference>
<evidence type="ECO:0000256" key="4">
    <source>
        <dbReference type="SAM" id="Coils"/>
    </source>
</evidence>
<dbReference type="EMBL" id="NCKV01001665">
    <property type="protein sequence ID" value="RWS27942.1"/>
    <property type="molecule type" value="Genomic_DNA"/>
</dbReference>
<organism evidence="7 8">
    <name type="scientific">Leptotrombidium deliense</name>
    <dbReference type="NCBI Taxonomy" id="299467"/>
    <lineage>
        <taxon>Eukaryota</taxon>
        <taxon>Metazoa</taxon>
        <taxon>Ecdysozoa</taxon>
        <taxon>Arthropoda</taxon>
        <taxon>Chelicerata</taxon>
        <taxon>Arachnida</taxon>
        <taxon>Acari</taxon>
        <taxon>Acariformes</taxon>
        <taxon>Trombidiformes</taxon>
        <taxon>Prostigmata</taxon>
        <taxon>Anystina</taxon>
        <taxon>Parasitengona</taxon>
        <taxon>Trombiculoidea</taxon>
        <taxon>Trombiculidae</taxon>
        <taxon>Leptotrombidium</taxon>
    </lineage>
</organism>
<dbReference type="SMART" id="SM00355">
    <property type="entry name" value="ZnF_C2H2"/>
    <property type="match status" value="3"/>
</dbReference>
<dbReference type="AlphaFoldDB" id="A0A443SKD4"/>
<keyword evidence="8" id="KW-1185">Reference proteome</keyword>
<dbReference type="InterPro" id="IPR050758">
    <property type="entry name" value="Znf_C2H2-type"/>
</dbReference>
<comment type="caution">
    <text evidence="7">The sequence shown here is derived from an EMBL/GenBank/DDBJ whole genome shotgun (WGS) entry which is preliminary data.</text>
</comment>
<feature type="domain" description="C2H2-type" evidence="6">
    <location>
        <begin position="109"/>
        <end position="138"/>
    </location>
</feature>
<sequence>MERSNERTQSVIIFGKRSHENSQAETPSRKKCRIRDEYVPLTPQTPVICDENRQQNNRRGRPKLEAITSLIISGTVSPSPIRCNVCSRVFPREKSLQAHLRTHTGERPYICDFPGCSRKFTQSGQLRTHQRLHTGEKPFVCAFKGCKNRFTHANRHCSLHPGYGVKRDKSENISAVLKVNTSIENMNEEIARWLERHSKISRRESSKRSLRSRKLNQELEAAQAEDNDSIDCFASVWKKKRATLKQTTLNNVNSLNVNVNLGTSILNDNYVTNDKLMGALALIELAASSPLTANPPVDIGSEIDVHDESTDQDVRFGIIFPNNEHNLNECF</sequence>
<gene>
    <name evidence="7" type="ORF">B4U80_04246</name>
</gene>
<protein>
    <submittedName>
        <fullName evidence="7">Zinc finger: C2H2 type-like protein</fullName>
    </submittedName>
</protein>
<proteinExistence type="predicted"/>
<dbReference type="VEuPathDB" id="VectorBase:LDEU004098"/>
<dbReference type="OrthoDB" id="3437960at2759"/>
<dbReference type="GO" id="GO:0008270">
    <property type="term" value="F:zinc ion binding"/>
    <property type="evidence" value="ECO:0007669"/>
    <property type="project" value="UniProtKB-KW"/>
</dbReference>
<dbReference type="PROSITE" id="PS00028">
    <property type="entry name" value="ZINC_FINGER_C2H2_1"/>
    <property type="match status" value="2"/>
</dbReference>
<feature type="coiled-coil region" evidence="4">
    <location>
        <begin position="183"/>
        <end position="227"/>
    </location>
</feature>
<keyword evidence="2" id="KW-0677">Repeat</keyword>
<reference evidence="7 8" key="1">
    <citation type="journal article" date="2018" name="Gigascience">
        <title>Genomes of trombidid mites reveal novel predicted allergens and laterally-transferred genes associated with secondary metabolism.</title>
        <authorList>
            <person name="Dong X."/>
            <person name="Chaisiri K."/>
            <person name="Xia D."/>
            <person name="Armstrong S.D."/>
            <person name="Fang Y."/>
            <person name="Donnelly M.J."/>
            <person name="Kadowaki T."/>
            <person name="McGarry J.W."/>
            <person name="Darby A.C."/>
            <person name="Makepeace B.L."/>
        </authorList>
    </citation>
    <scope>NUCLEOTIDE SEQUENCE [LARGE SCALE GENOMIC DNA]</scope>
    <source>
        <strain evidence="7">UoL-UT</strain>
    </source>
</reference>
<dbReference type="Pfam" id="PF00096">
    <property type="entry name" value="zf-C2H2"/>
    <property type="match status" value="2"/>
</dbReference>
<evidence type="ECO:0000259" key="6">
    <source>
        <dbReference type="PROSITE" id="PS50157"/>
    </source>
</evidence>
<dbReference type="InterPro" id="IPR036236">
    <property type="entry name" value="Znf_C2H2_sf"/>
</dbReference>
<dbReference type="STRING" id="299467.A0A443SKD4"/>
<evidence type="ECO:0000256" key="3">
    <source>
        <dbReference type="PROSITE-ProRule" id="PRU00042"/>
    </source>
</evidence>
<dbReference type="PROSITE" id="PS50157">
    <property type="entry name" value="ZINC_FINGER_C2H2_2"/>
    <property type="match status" value="2"/>
</dbReference>
<evidence type="ECO:0000256" key="5">
    <source>
        <dbReference type="SAM" id="MobiDB-lite"/>
    </source>
</evidence>
<dbReference type="Gene3D" id="3.30.160.60">
    <property type="entry name" value="Classic Zinc Finger"/>
    <property type="match status" value="2"/>
</dbReference>
<evidence type="ECO:0000256" key="1">
    <source>
        <dbReference type="ARBA" id="ARBA00022723"/>
    </source>
</evidence>
<accession>A0A443SKD4</accession>
<dbReference type="InterPro" id="IPR013087">
    <property type="entry name" value="Znf_C2H2_type"/>
</dbReference>
<evidence type="ECO:0000256" key="2">
    <source>
        <dbReference type="ARBA" id="ARBA00022737"/>
    </source>
</evidence>
<keyword evidence="3" id="KW-0863">Zinc-finger</keyword>
<name>A0A443SKD4_9ACAR</name>
<dbReference type="PANTHER" id="PTHR23234">
    <property type="entry name" value="ZNF44 PROTEIN"/>
    <property type="match status" value="1"/>
</dbReference>
<keyword evidence="3" id="KW-0862">Zinc</keyword>
<dbReference type="PANTHER" id="PTHR23234:SF10">
    <property type="entry name" value="RIKEN CDNA 6720489N17 GENE-RELATED"/>
    <property type="match status" value="1"/>
</dbReference>
<feature type="region of interest" description="Disordered" evidence="5">
    <location>
        <begin position="1"/>
        <end position="28"/>
    </location>
</feature>
<evidence type="ECO:0000313" key="7">
    <source>
        <dbReference type="EMBL" id="RWS27942.1"/>
    </source>
</evidence>